<dbReference type="Proteomes" id="UP001055167">
    <property type="component" value="Unassembled WGS sequence"/>
</dbReference>
<evidence type="ECO:0008006" key="4">
    <source>
        <dbReference type="Google" id="ProtNLM"/>
    </source>
</evidence>
<proteinExistence type="predicted"/>
<evidence type="ECO:0000313" key="3">
    <source>
        <dbReference type="Proteomes" id="UP001055167"/>
    </source>
</evidence>
<keyword evidence="3" id="KW-1185">Reference proteome</keyword>
<accession>A0ABQ4R832</accession>
<reference evidence="2" key="1">
    <citation type="journal article" date="2021" name="Front. Microbiol.">
        <title>Comprehensive Comparative Genomics and Phenotyping of Methylobacterium Species.</title>
        <authorList>
            <person name="Alessa O."/>
            <person name="Ogura Y."/>
            <person name="Fujitani Y."/>
            <person name="Takami H."/>
            <person name="Hayashi T."/>
            <person name="Sahin N."/>
            <person name="Tani A."/>
        </authorList>
    </citation>
    <scope>NUCLEOTIDE SEQUENCE</scope>
    <source>
        <strain evidence="2">KCTC 52305</strain>
    </source>
</reference>
<feature type="chain" id="PRO_5045237392" description="DUF995 domain-containing protein" evidence="1">
    <location>
        <begin position="18"/>
        <end position="135"/>
    </location>
</feature>
<dbReference type="Pfam" id="PF08816">
    <property type="entry name" value="Ivy"/>
    <property type="match status" value="1"/>
</dbReference>
<comment type="caution">
    <text evidence="2">The sequence shown here is derived from an EMBL/GenBank/DDBJ whole genome shotgun (WGS) entry which is preliminary data.</text>
</comment>
<evidence type="ECO:0000256" key="1">
    <source>
        <dbReference type="SAM" id="SignalP"/>
    </source>
</evidence>
<feature type="signal peptide" evidence="1">
    <location>
        <begin position="1"/>
        <end position="17"/>
    </location>
</feature>
<dbReference type="InterPro" id="IPR036501">
    <property type="entry name" value="Inhibitor_vert_lysozyme_sf"/>
</dbReference>
<dbReference type="Gene3D" id="3.40.1420.10">
    <property type="entry name" value="Inhibitor of vertebrate lysozyme"/>
    <property type="match status" value="1"/>
</dbReference>
<keyword evidence="1" id="KW-0732">Signal</keyword>
<dbReference type="SUPFAM" id="SSF89872">
    <property type="entry name" value="Inhibitor of vertebrate lysozyme, Ivy"/>
    <property type="match status" value="1"/>
</dbReference>
<organism evidence="2 3">
    <name type="scientific">Methylobacterium crusticola</name>
    <dbReference type="NCBI Taxonomy" id="1697972"/>
    <lineage>
        <taxon>Bacteria</taxon>
        <taxon>Pseudomonadati</taxon>
        <taxon>Pseudomonadota</taxon>
        <taxon>Alphaproteobacteria</taxon>
        <taxon>Hyphomicrobiales</taxon>
        <taxon>Methylobacteriaceae</taxon>
        <taxon>Methylobacterium</taxon>
    </lineage>
</organism>
<name>A0ABQ4R832_9HYPH</name>
<reference evidence="2" key="2">
    <citation type="submission" date="2021-08" db="EMBL/GenBank/DDBJ databases">
        <authorList>
            <person name="Tani A."/>
            <person name="Ola A."/>
            <person name="Ogura Y."/>
            <person name="Katsura K."/>
            <person name="Hayashi T."/>
        </authorList>
    </citation>
    <scope>NUCLEOTIDE SEQUENCE</scope>
    <source>
        <strain evidence="2">KCTC 52305</strain>
    </source>
</reference>
<sequence>MRRLAIALALICSPVAAKDMRFADLVRQHQFKQSWLDIIKGRTFRKEDGWILRHDGVRGSLESVSVNGEQFLKDEGCQPHDCRDNSIVILAQPKTHKIWMLHRFVAYPSRSTVQNFFGNPDGAMKAILLNYMAKS</sequence>
<protein>
    <recommendedName>
        <fullName evidence="4">DUF995 domain-containing protein</fullName>
    </recommendedName>
</protein>
<dbReference type="EMBL" id="BPQH01000023">
    <property type="protein sequence ID" value="GJD52897.1"/>
    <property type="molecule type" value="Genomic_DNA"/>
</dbReference>
<gene>
    <name evidence="2" type="ORF">OPKNFCMD_5664</name>
</gene>
<evidence type="ECO:0000313" key="2">
    <source>
        <dbReference type="EMBL" id="GJD52897.1"/>
    </source>
</evidence>